<dbReference type="SUPFAM" id="SSF54427">
    <property type="entry name" value="NTF2-like"/>
    <property type="match status" value="1"/>
</dbReference>
<dbReference type="EMBL" id="JACSPM010000007">
    <property type="protein sequence ID" value="MBD8024963.1"/>
    <property type="molecule type" value="Genomic_DNA"/>
</dbReference>
<dbReference type="Proteomes" id="UP000602532">
    <property type="component" value="Unassembled WGS sequence"/>
</dbReference>
<reference evidence="1 2" key="1">
    <citation type="submission" date="2020-08" db="EMBL/GenBank/DDBJ databases">
        <title>A Genomic Blueprint of the Chicken Gut Microbiome.</title>
        <authorList>
            <person name="Gilroy R."/>
            <person name="Ravi A."/>
            <person name="Getino M."/>
            <person name="Pursley I."/>
            <person name="Horton D.L."/>
            <person name="Alikhan N.-F."/>
            <person name="Baker D."/>
            <person name="Gharbi K."/>
            <person name="Hall N."/>
            <person name="Watson M."/>
            <person name="Adriaenssens E.M."/>
            <person name="Foster-Nyarko E."/>
            <person name="Jarju S."/>
            <person name="Secka A."/>
            <person name="Antonio M."/>
            <person name="Oren A."/>
            <person name="Chaudhuri R."/>
            <person name="La Ragione R.M."/>
            <person name="Hildebrand F."/>
            <person name="Pallen M.J."/>
        </authorList>
    </citation>
    <scope>NUCLEOTIDE SEQUENCE [LARGE SCALE GENOMIC DNA]</scope>
    <source>
        <strain evidence="1 2">Sa1CUA4</strain>
    </source>
</reference>
<keyword evidence="2" id="KW-1185">Reference proteome</keyword>
<protein>
    <recommendedName>
        <fullName evidence="3">NTF2-like N-terminal transpeptidase domain-containing protein</fullName>
    </recommendedName>
</protein>
<evidence type="ECO:0000313" key="2">
    <source>
        <dbReference type="Proteomes" id="UP000602532"/>
    </source>
</evidence>
<gene>
    <name evidence="1" type="ORF">H9622_15365</name>
</gene>
<accession>A0ABR8X6K7</accession>
<dbReference type="RefSeq" id="WP_191767295.1">
    <property type="nucleotide sequence ID" value="NZ_JACSPM010000007.1"/>
</dbReference>
<comment type="caution">
    <text evidence="1">The sequence shown here is derived from an EMBL/GenBank/DDBJ whole genome shotgun (WGS) entry which is preliminary data.</text>
</comment>
<organism evidence="1 2">
    <name type="scientific">Microbacterium gallinarum</name>
    <dbReference type="NCBI Taxonomy" id="2762209"/>
    <lineage>
        <taxon>Bacteria</taxon>
        <taxon>Bacillati</taxon>
        <taxon>Actinomycetota</taxon>
        <taxon>Actinomycetes</taxon>
        <taxon>Micrococcales</taxon>
        <taxon>Microbacteriaceae</taxon>
        <taxon>Microbacterium</taxon>
    </lineage>
</organism>
<name>A0ABR8X6K7_9MICO</name>
<sequence>MKRAAVVGIVGGVAALALAAAGVWWFTSRPPTAQAAAESYLRALETGDVAAIAGLRDDDLGADAQSLVEEAFAGAASYVSDAEILEVRAGDDGVAAVQAEGLLGGERHTLSFTMRDTGDGWKLTGDHLGVLQAETMLTSVPAGDAIWVGGALAPAATELMLLPAVYDVQAAPRGILAGTATAAVSTDAPVAVTIDAVLSPEATALAQAQVDAYADACAALAASIPRNCGLRVPWAADLATLDSIAFRIDEHPVIALQEDAAGFDATGGVIVATASGTTHGGESASFTYRADDWALRGSIRFSGDDMILAVR</sequence>
<proteinExistence type="predicted"/>
<evidence type="ECO:0008006" key="3">
    <source>
        <dbReference type="Google" id="ProtNLM"/>
    </source>
</evidence>
<evidence type="ECO:0000313" key="1">
    <source>
        <dbReference type="EMBL" id="MBD8024963.1"/>
    </source>
</evidence>
<dbReference type="InterPro" id="IPR032710">
    <property type="entry name" value="NTF2-like_dom_sf"/>
</dbReference>